<dbReference type="AlphaFoldDB" id="A0A8J7YMB8"/>
<keyword evidence="1" id="KW-1133">Transmembrane helix</keyword>
<dbReference type="PANTHER" id="PTHR23518">
    <property type="entry name" value="C-METHYLTRANSFERASE"/>
    <property type="match status" value="1"/>
</dbReference>
<dbReference type="EMBL" id="JAHEAC010000007">
    <property type="protein sequence ID" value="MBX8643423.1"/>
    <property type="molecule type" value="Genomic_DNA"/>
</dbReference>
<dbReference type="Gene3D" id="1.20.1250.20">
    <property type="entry name" value="MFS general substrate transporter like domains"/>
    <property type="match status" value="1"/>
</dbReference>
<comment type="caution">
    <text evidence="3">The sequence shown here is derived from an EMBL/GenBank/DDBJ whole genome shotgun (WGS) entry which is preliminary data.</text>
</comment>
<accession>A0A8J7YMB8</accession>
<reference evidence="3" key="1">
    <citation type="submission" date="2021-05" db="EMBL/GenBank/DDBJ databases">
        <title>Genomic insights into ecological role and evolution of a novel Thermoplasmata order Candidatus Sysuiplasmatales.</title>
        <authorList>
            <person name="Yuan Y."/>
        </authorList>
    </citation>
    <scope>NUCLEOTIDE SEQUENCE</scope>
    <source>
        <strain evidence="3">TUT19-bin139</strain>
        <strain evidence="2">YP2-bin.285</strain>
    </source>
</reference>
<feature type="transmembrane region" description="Helical" evidence="1">
    <location>
        <begin position="46"/>
        <end position="67"/>
    </location>
</feature>
<feature type="transmembrane region" description="Helical" evidence="1">
    <location>
        <begin position="153"/>
        <end position="184"/>
    </location>
</feature>
<dbReference type="PANTHER" id="PTHR23518:SF2">
    <property type="entry name" value="MAJOR FACILITATOR SUPERFAMILY TRANSPORTER"/>
    <property type="match status" value="1"/>
</dbReference>
<name>A0A8J7YMB8_9ARCH</name>
<feature type="transmembrane region" description="Helical" evidence="1">
    <location>
        <begin position="275"/>
        <end position="297"/>
    </location>
</feature>
<evidence type="ECO:0000313" key="4">
    <source>
        <dbReference type="Proteomes" id="UP000750197"/>
    </source>
</evidence>
<dbReference type="Pfam" id="PF07690">
    <property type="entry name" value="MFS_1"/>
    <property type="match status" value="1"/>
</dbReference>
<dbReference type="InterPro" id="IPR011701">
    <property type="entry name" value="MFS"/>
</dbReference>
<evidence type="ECO:0000313" key="2">
    <source>
        <dbReference type="EMBL" id="MBX8631535.1"/>
    </source>
</evidence>
<feature type="transmembrane region" description="Helical" evidence="1">
    <location>
        <begin position="341"/>
        <end position="362"/>
    </location>
</feature>
<dbReference type="Proteomes" id="UP000750197">
    <property type="component" value="Unassembled WGS sequence"/>
</dbReference>
<feature type="transmembrane region" description="Helical" evidence="1">
    <location>
        <begin position="214"/>
        <end position="237"/>
    </location>
</feature>
<proteinExistence type="predicted"/>
<dbReference type="InterPro" id="IPR036259">
    <property type="entry name" value="MFS_trans_sf"/>
</dbReference>
<dbReference type="GO" id="GO:0022857">
    <property type="term" value="F:transmembrane transporter activity"/>
    <property type="evidence" value="ECO:0007669"/>
    <property type="project" value="InterPro"/>
</dbReference>
<dbReference type="EMBL" id="JAGVSJ010000005">
    <property type="protein sequence ID" value="MBX8631535.1"/>
    <property type="molecule type" value="Genomic_DNA"/>
</dbReference>
<feature type="transmembrane region" description="Helical" evidence="1">
    <location>
        <begin position="368"/>
        <end position="385"/>
    </location>
</feature>
<keyword evidence="1" id="KW-0812">Transmembrane</keyword>
<dbReference type="SUPFAM" id="SSF103473">
    <property type="entry name" value="MFS general substrate transporter"/>
    <property type="match status" value="1"/>
</dbReference>
<keyword evidence="1" id="KW-0472">Membrane</keyword>
<feature type="transmembrane region" description="Helical" evidence="1">
    <location>
        <begin position="12"/>
        <end position="34"/>
    </location>
</feature>
<organism evidence="3 4">
    <name type="scientific">Candidatus Sysuiplasma superficiale</name>
    <dbReference type="NCBI Taxonomy" id="2823368"/>
    <lineage>
        <taxon>Archaea</taxon>
        <taxon>Methanobacteriati</taxon>
        <taxon>Thermoplasmatota</taxon>
        <taxon>Thermoplasmata</taxon>
        <taxon>Candidatus Sysuiplasmatales</taxon>
        <taxon>Candidatus Sysuiplasmataceae</taxon>
        <taxon>Candidatus Sysuiplasma</taxon>
    </lineage>
</organism>
<dbReference type="Proteomes" id="UP000716004">
    <property type="component" value="Unassembled WGS sequence"/>
</dbReference>
<sequence>MGGRWHGWLTRDVMLISLSAFFADLGYQTVIGLFPVTVTFLYRQPAYVFGLLMALSYGAGSLFSYLGGRLGDRFSRKKLAIAGNLLIPLLSFSGTAGNIAESSALYLGGWWSRNFRSPPRRALLLDVSGTDHRSRVFGFLHMLDVGGGMVSTLIAFALLYSGFTVSVIMLLTVFPILVSSAVLFPVRERKGDPGTAASKEERNDITGNEGSMKLFLISAGLFGFSYYSLGFPIITVARAQNSYAFGLLTYTVFLGVSGLAGYLMGSSSLKPARGLWVFGYALSALGSLMIGMTYLFHLGLASFYISAAVLGTGTGSIETFEPVVASLLVHPSRISRGMGSLGAWRSIGLFASNLLMGVLFTFSVFDSYVYAFATSMLAALLMAYVQMRTPSLG</sequence>
<evidence type="ECO:0000256" key="1">
    <source>
        <dbReference type="SAM" id="Phobius"/>
    </source>
</evidence>
<feature type="transmembrane region" description="Helical" evidence="1">
    <location>
        <begin position="243"/>
        <end position="263"/>
    </location>
</feature>
<gene>
    <name evidence="2" type="ORF">J9259_03305</name>
    <name evidence="3" type="ORF">KIY12_01655</name>
</gene>
<evidence type="ECO:0000313" key="3">
    <source>
        <dbReference type="EMBL" id="MBX8643423.1"/>
    </source>
</evidence>
<feature type="transmembrane region" description="Helical" evidence="1">
    <location>
        <begin position="79"/>
        <end position="100"/>
    </location>
</feature>
<protein>
    <submittedName>
        <fullName evidence="3">MFS transporter</fullName>
    </submittedName>
</protein>